<evidence type="ECO:0000256" key="7">
    <source>
        <dbReference type="ARBA" id="ARBA00022777"/>
    </source>
</evidence>
<feature type="transmembrane region" description="Helical" evidence="11">
    <location>
        <begin position="20"/>
        <end position="41"/>
    </location>
</feature>
<evidence type="ECO:0000256" key="6">
    <source>
        <dbReference type="ARBA" id="ARBA00022692"/>
    </source>
</evidence>
<evidence type="ECO:0000259" key="12">
    <source>
        <dbReference type="PROSITE" id="PS50109"/>
    </source>
</evidence>
<proteinExistence type="predicted"/>
<dbReference type="Pfam" id="PF00672">
    <property type="entry name" value="HAMP"/>
    <property type="match status" value="1"/>
</dbReference>
<dbReference type="InterPro" id="IPR003660">
    <property type="entry name" value="HAMP_dom"/>
</dbReference>
<dbReference type="InterPro" id="IPR036890">
    <property type="entry name" value="HATPase_C_sf"/>
</dbReference>
<keyword evidence="9" id="KW-0902">Two-component regulatory system</keyword>
<comment type="subcellular location">
    <subcellularLocation>
        <location evidence="2">Cell membrane</location>
    </subcellularLocation>
</comment>
<accession>A0ABU0F5V7</accession>
<evidence type="ECO:0000256" key="4">
    <source>
        <dbReference type="ARBA" id="ARBA00022553"/>
    </source>
</evidence>
<name>A0ABU0F5V7_9PSEU</name>
<dbReference type="InterPro" id="IPR050428">
    <property type="entry name" value="TCS_sensor_his_kinase"/>
</dbReference>
<dbReference type="Gene3D" id="3.30.565.10">
    <property type="entry name" value="Histidine kinase-like ATPase, C-terminal domain"/>
    <property type="match status" value="1"/>
</dbReference>
<dbReference type="GO" id="GO:0016301">
    <property type="term" value="F:kinase activity"/>
    <property type="evidence" value="ECO:0007669"/>
    <property type="project" value="UniProtKB-KW"/>
</dbReference>
<feature type="domain" description="HAMP" evidence="13">
    <location>
        <begin position="189"/>
        <end position="241"/>
    </location>
</feature>
<dbReference type="PANTHER" id="PTHR45436:SF5">
    <property type="entry name" value="SENSOR HISTIDINE KINASE TRCS"/>
    <property type="match status" value="1"/>
</dbReference>
<comment type="caution">
    <text evidence="14">The sequence shown here is derived from an EMBL/GenBank/DDBJ whole genome shotgun (WGS) entry which is preliminary data.</text>
</comment>
<dbReference type="SMART" id="SM00387">
    <property type="entry name" value="HATPase_c"/>
    <property type="match status" value="1"/>
</dbReference>
<comment type="catalytic activity">
    <reaction evidence="1">
        <text>ATP + protein L-histidine = ADP + protein N-phospho-L-histidine.</text>
        <dbReference type="EC" id="2.7.13.3"/>
    </reaction>
</comment>
<gene>
    <name evidence="14" type="ORF">FB470_006897</name>
</gene>
<dbReference type="InterPro" id="IPR005467">
    <property type="entry name" value="His_kinase_dom"/>
</dbReference>
<dbReference type="SMART" id="SM00388">
    <property type="entry name" value="HisKA"/>
    <property type="match status" value="1"/>
</dbReference>
<keyword evidence="5" id="KW-0808">Transferase</keyword>
<dbReference type="EMBL" id="JAUSUT010000001">
    <property type="protein sequence ID" value="MDQ0382903.1"/>
    <property type="molecule type" value="Genomic_DNA"/>
</dbReference>
<dbReference type="EC" id="2.7.13.3" evidence="3"/>
<dbReference type="CDD" id="cd00075">
    <property type="entry name" value="HATPase"/>
    <property type="match status" value="1"/>
</dbReference>
<feature type="domain" description="Histidine kinase" evidence="12">
    <location>
        <begin position="249"/>
        <end position="460"/>
    </location>
</feature>
<dbReference type="SUPFAM" id="SSF47384">
    <property type="entry name" value="Homodimeric domain of signal transducing histidine kinase"/>
    <property type="match status" value="1"/>
</dbReference>
<reference evidence="14 15" key="1">
    <citation type="submission" date="2023-07" db="EMBL/GenBank/DDBJ databases">
        <title>Sequencing the genomes of 1000 actinobacteria strains.</title>
        <authorList>
            <person name="Klenk H.-P."/>
        </authorList>
    </citation>
    <scope>NUCLEOTIDE SEQUENCE [LARGE SCALE GENOMIC DNA]</scope>
    <source>
        <strain evidence="14 15">DSM 45805</strain>
    </source>
</reference>
<protein>
    <recommendedName>
        <fullName evidence="3">histidine kinase</fullName>
        <ecNumber evidence="3">2.7.13.3</ecNumber>
    </recommendedName>
</protein>
<feature type="transmembrane region" description="Helical" evidence="11">
    <location>
        <begin position="162"/>
        <end position="186"/>
    </location>
</feature>
<dbReference type="SUPFAM" id="SSF55874">
    <property type="entry name" value="ATPase domain of HSP90 chaperone/DNA topoisomerase II/histidine kinase"/>
    <property type="match status" value="1"/>
</dbReference>
<dbReference type="SMART" id="SM00304">
    <property type="entry name" value="HAMP"/>
    <property type="match status" value="1"/>
</dbReference>
<keyword evidence="10 11" id="KW-0472">Membrane</keyword>
<evidence type="ECO:0000256" key="10">
    <source>
        <dbReference type="ARBA" id="ARBA00023136"/>
    </source>
</evidence>
<dbReference type="Pfam" id="PF00512">
    <property type="entry name" value="HisKA"/>
    <property type="match status" value="1"/>
</dbReference>
<keyword evidence="7 14" id="KW-0418">Kinase</keyword>
<evidence type="ECO:0000256" key="2">
    <source>
        <dbReference type="ARBA" id="ARBA00004236"/>
    </source>
</evidence>
<dbReference type="SUPFAM" id="SSF158472">
    <property type="entry name" value="HAMP domain-like"/>
    <property type="match status" value="1"/>
</dbReference>
<dbReference type="InterPro" id="IPR003594">
    <property type="entry name" value="HATPase_dom"/>
</dbReference>
<feature type="transmembrane region" description="Helical" evidence="11">
    <location>
        <begin position="135"/>
        <end position="156"/>
    </location>
</feature>
<dbReference type="CDD" id="cd06225">
    <property type="entry name" value="HAMP"/>
    <property type="match status" value="1"/>
</dbReference>
<dbReference type="CDD" id="cd00082">
    <property type="entry name" value="HisKA"/>
    <property type="match status" value="1"/>
</dbReference>
<dbReference type="Gene3D" id="1.10.287.130">
    <property type="match status" value="1"/>
</dbReference>
<dbReference type="InterPro" id="IPR004358">
    <property type="entry name" value="Sig_transdc_His_kin-like_C"/>
</dbReference>
<evidence type="ECO:0000256" key="1">
    <source>
        <dbReference type="ARBA" id="ARBA00000085"/>
    </source>
</evidence>
<evidence type="ECO:0000313" key="14">
    <source>
        <dbReference type="EMBL" id="MDQ0382903.1"/>
    </source>
</evidence>
<dbReference type="PANTHER" id="PTHR45436">
    <property type="entry name" value="SENSOR HISTIDINE KINASE YKOH"/>
    <property type="match status" value="1"/>
</dbReference>
<keyword evidence="8 11" id="KW-1133">Transmembrane helix</keyword>
<dbReference type="PROSITE" id="PS50885">
    <property type="entry name" value="HAMP"/>
    <property type="match status" value="1"/>
</dbReference>
<dbReference type="Proteomes" id="UP001229651">
    <property type="component" value="Unassembled WGS sequence"/>
</dbReference>
<dbReference type="Gene3D" id="6.10.340.10">
    <property type="match status" value="1"/>
</dbReference>
<keyword evidence="4" id="KW-0597">Phosphoprotein</keyword>
<evidence type="ECO:0000256" key="8">
    <source>
        <dbReference type="ARBA" id="ARBA00022989"/>
    </source>
</evidence>
<evidence type="ECO:0000256" key="11">
    <source>
        <dbReference type="SAM" id="Phobius"/>
    </source>
</evidence>
<dbReference type="PROSITE" id="PS50109">
    <property type="entry name" value="HIS_KIN"/>
    <property type="match status" value="1"/>
</dbReference>
<dbReference type="RefSeq" id="WP_306998470.1">
    <property type="nucleotide sequence ID" value="NZ_JAUSUT010000001.1"/>
</dbReference>
<dbReference type="InterPro" id="IPR003661">
    <property type="entry name" value="HisK_dim/P_dom"/>
</dbReference>
<evidence type="ECO:0000256" key="9">
    <source>
        <dbReference type="ARBA" id="ARBA00023012"/>
    </source>
</evidence>
<dbReference type="Pfam" id="PF02518">
    <property type="entry name" value="HATPase_c"/>
    <property type="match status" value="1"/>
</dbReference>
<evidence type="ECO:0000256" key="5">
    <source>
        <dbReference type="ARBA" id="ARBA00022679"/>
    </source>
</evidence>
<evidence type="ECO:0000259" key="13">
    <source>
        <dbReference type="PROSITE" id="PS50885"/>
    </source>
</evidence>
<dbReference type="InterPro" id="IPR036097">
    <property type="entry name" value="HisK_dim/P_sf"/>
</dbReference>
<keyword evidence="15" id="KW-1185">Reference proteome</keyword>
<keyword evidence="6 11" id="KW-0812">Transmembrane</keyword>
<sequence>MTRTSRTWRRVLSLRWRVAIAFGLGSLLVAGMFALATWNLARGYMLDQRLQSATQQAEVNVRLVDETLRTGATGLDELLTGLTTGPNSTIILLRQSGQLTSGRPVDLGQLPAAFVNTAREGVAVRQRVRVSDYPVLAVGLPVAGAGGTYIELFPLIELDRTFRFLSSLLAGGTFASGVLGGALGLWASRRALRPLRALTDAASRVAAGDLTARLPEQADADLAPLARTFNDTTAALEHRVQRDARFAGDVSHELRSPLTTMTSAAEVLARRRADLPERARQALDLLILEVHRFRSVVIDLLEITRADQQGDDEAWEILDLAGLVANVAAFQERAVPPVEAPSEPALVQVDRRRMDRVVGNLLDNAERYGGGVVRVGVQVDGGRVRLEVDDAGPGVPEHLREQIFERFTRGERAGQRGADTGSGLGLAIVAEHVRRLGGRVWVSDRPGGGARFVVELPMAPS</sequence>
<evidence type="ECO:0000256" key="3">
    <source>
        <dbReference type="ARBA" id="ARBA00012438"/>
    </source>
</evidence>
<organism evidence="14 15">
    <name type="scientific">Amycolatopsis thermophila</name>
    <dbReference type="NCBI Taxonomy" id="206084"/>
    <lineage>
        <taxon>Bacteria</taxon>
        <taxon>Bacillati</taxon>
        <taxon>Actinomycetota</taxon>
        <taxon>Actinomycetes</taxon>
        <taxon>Pseudonocardiales</taxon>
        <taxon>Pseudonocardiaceae</taxon>
        <taxon>Amycolatopsis</taxon>
    </lineage>
</organism>
<dbReference type="PRINTS" id="PR00344">
    <property type="entry name" value="BCTRLSENSOR"/>
</dbReference>
<evidence type="ECO:0000313" key="15">
    <source>
        <dbReference type="Proteomes" id="UP001229651"/>
    </source>
</evidence>